<dbReference type="GO" id="GO:0016747">
    <property type="term" value="F:acyltransferase activity, transferring groups other than amino-acyl groups"/>
    <property type="evidence" value="ECO:0007669"/>
    <property type="project" value="InterPro"/>
</dbReference>
<evidence type="ECO:0000313" key="2">
    <source>
        <dbReference type="EMBL" id="MBC5766108.1"/>
    </source>
</evidence>
<comment type="caution">
    <text evidence="2">The sequence shown here is derived from an EMBL/GenBank/DDBJ whole genome shotgun (WGS) entry which is preliminary data.</text>
</comment>
<dbReference type="InterPro" id="IPR051531">
    <property type="entry name" value="N-acetyltransferase"/>
</dbReference>
<dbReference type="Proteomes" id="UP000596827">
    <property type="component" value="Unassembled WGS sequence"/>
</dbReference>
<sequence length="169" mass="18891">MQLPGDPRIVTPRLLLRLVRGDDLPALLRANGDPEVTRYLPYETWAGPDDAVAWYARMEGRRERSEALQFVLERTADRVVIGSALLFNFDEDRASGDVGYLLAREYWGHGYMAEAVEALVAFARDTLRLRELKAVIETPNTASAKLVMRLGFVPVATADGLDTWQLTIG</sequence>
<evidence type="ECO:0000313" key="3">
    <source>
        <dbReference type="Proteomes" id="UP000596827"/>
    </source>
</evidence>
<dbReference type="InterPro" id="IPR000182">
    <property type="entry name" value="GNAT_dom"/>
</dbReference>
<gene>
    <name evidence="2" type="ORF">H8R02_16695</name>
</gene>
<dbReference type="Gene3D" id="3.40.630.30">
    <property type="match status" value="1"/>
</dbReference>
<proteinExistence type="predicted"/>
<evidence type="ECO:0000259" key="1">
    <source>
        <dbReference type="PROSITE" id="PS51186"/>
    </source>
</evidence>
<dbReference type="InterPro" id="IPR016181">
    <property type="entry name" value="Acyl_CoA_acyltransferase"/>
</dbReference>
<dbReference type="RefSeq" id="WP_187082590.1">
    <property type="nucleotide sequence ID" value="NZ_JACORU010000006.1"/>
</dbReference>
<name>A0A923MB41_9BURK</name>
<dbReference type="PROSITE" id="PS51186">
    <property type="entry name" value="GNAT"/>
    <property type="match status" value="1"/>
</dbReference>
<protein>
    <submittedName>
        <fullName evidence="2">GNAT family N-acetyltransferase</fullName>
    </submittedName>
</protein>
<dbReference type="Pfam" id="PF13302">
    <property type="entry name" value="Acetyltransf_3"/>
    <property type="match status" value="1"/>
</dbReference>
<dbReference type="SUPFAM" id="SSF55729">
    <property type="entry name" value="Acyl-CoA N-acyltransferases (Nat)"/>
    <property type="match status" value="1"/>
</dbReference>
<accession>A0A923MB41</accession>
<reference evidence="2" key="1">
    <citation type="submission" date="2020-08" db="EMBL/GenBank/DDBJ databases">
        <title>Ramlibacter sp. GTP1 16S ribosomal RNA gene genome sequencing and assembly.</title>
        <authorList>
            <person name="Kang M."/>
        </authorList>
    </citation>
    <scope>NUCLEOTIDE SEQUENCE</scope>
    <source>
        <strain evidence="2">GTP1</strain>
    </source>
</reference>
<dbReference type="EMBL" id="JACORU010000006">
    <property type="protein sequence ID" value="MBC5766108.1"/>
    <property type="molecule type" value="Genomic_DNA"/>
</dbReference>
<dbReference type="PANTHER" id="PTHR43792">
    <property type="entry name" value="GNAT FAMILY, PUTATIVE (AFU_ORTHOLOGUE AFUA_3G00765)-RELATED-RELATED"/>
    <property type="match status" value="1"/>
</dbReference>
<dbReference type="AlphaFoldDB" id="A0A923MB41"/>
<feature type="domain" description="N-acetyltransferase" evidence="1">
    <location>
        <begin position="14"/>
        <end position="169"/>
    </location>
</feature>
<keyword evidence="3" id="KW-1185">Reference proteome</keyword>
<organism evidence="2 3">
    <name type="scientific">Ramlibacter albus</name>
    <dbReference type="NCBI Taxonomy" id="2079448"/>
    <lineage>
        <taxon>Bacteria</taxon>
        <taxon>Pseudomonadati</taxon>
        <taxon>Pseudomonadota</taxon>
        <taxon>Betaproteobacteria</taxon>
        <taxon>Burkholderiales</taxon>
        <taxon>Comamonadaceae</taxon>
        <taxon>Ramlibacter</taxon>
    </lineage>
</organism>